<proteinExistence type="predicted"/>
<dbReference type="AlphaFoldDB" id="A0A8J5JGJ6"/>
<keyword evidence="2" id="KW-1185">Reference proteome</keyword>
<evidence type="ECO:0000313" key="1">
    <source>
        <dbReference type="EMBL" id="KAG7156329.1"/>
    </source>
</evidence>
<accession>A0A8J5JGJ6</accession>
<evidence type="ECO:0000313" key="2">
    <source>
        <dbReference type="Proteomes" id="UP000747542"/>
    </source>
</evidence>
<name>A0A8J5JGJ6_HOMAM</name>
<dbReference type="EMBL" id="JAHLQT010039184">
    <property type="protein sequence ID" value="KAG7156329.1"/>
    <property type="molecule type" value="Genomic_DNA"/>
</dbReference>
<gene>
    <name evidence="1" type="ORF">Hamer_G006058</name>
</gene>
<comment type="caution">
    <text evidence="1">The sequence shown here is derived from an EMBL/GenBank/DDBJ whole genome shotgun (WGS) entry which is preliminary data.</text>
</comment>
<sequence>MRELRMQNGVQAANLVFIYEKKALWPPVEIAWWCFRYVLKVAATFLGGFDRSSKIGVGVLVSPRTSWTSTGKLGMKQVSVG</sequence>
<reference evidence="1" key="1">
    <citation type="journal article" date="2021" name="Sci. Adv.">
        <title>The American lobster genome reveals insights on longevity, neural, and immune adaptations.</title>
        <authorList>
            <person name="Polinski J.M."/>
            <person name="Zimin A.V."/>
            <person name="Clark K.F."/>
            <person name="Kohn A.B."/>
            <person name="Sadowski N."/>
            <person name="Timp W."/>
            <person name="Ptitsyn A."/>
            <person name="Khanna P."/>
            <person name="Romanova D.Y."/>
            <person name="Williams P."/>
            <person name="Greenwood S.J."/>
            <person name="Moroz L.L."/>
            <person name="Walt D.R."/>
            <person name="Bodnar A.G."/>
        </authorList>
    </citation>
    <scope>NUCLEOTIDE SEQUENCE</scope>
    <source>
        <strain evidence="1">GMGI-L3</strain>
    </source>
</reference>
<organism evidence="1 2">
    <name type="scientific">Homarus americanus</name>
    <name type="common">American lobster</name>
    <dbReference type="NCBI Taxonomy" id="6706"/>
    <lineage>
        <taxon>Eukaryota</taxon>
        <taxon>Metazoa</taxon>
        <taxon>Ecdysozoa</taxon>
        <taxon>Arthropoda</taxon>
        <taxon>Crustacea</taxon>
        <taxon>Multicrustacea</taxon>
        <taxon>Malacostraca</taxon>
        <taxon>Eumalacostraca</taxon>
        <taxon>Eucarida</taxon>
        <taxon>Decapoda</taxon>
        <taxon>Pleocyemata</taxon>
        <taxon>Astacidea</taxon>
        <taxon>Nephropoidea</taxon>
        <taxon>Nephropidae</taxon>
        <taxon>Homarus</taxon>
    </lineage>
</organism>
<protein>
    <submittedName>
        <fullName evidence="1">Uncharacterized protein</fullName>
    </submittedName>
</protein>
<dbReference type="Proteomes" id="UP000747542">
    <property type="component" value="Unassembled WGS sequence"/>
</dbReference>